<name>A0A8I0TUS8_9ACTN</name>
<gene>
    <name evidence="2" type="ORF">H4687_008684</name>
</gene>
<reference evidence="2 3" key="1">
    <citation type="submission" date="2020-10" db="EMBL/GenBank/DDBJ databases">
        <title>Sequencing the genomes of 1000 actinobacteria strains.</title>
        <authorList>
            <person name="Klenk H.-P."/>
        </authorList>
    </citation>
    <scope>NUCLEOTIDE SEQUENCE [LARGE SCALE GENOMIC DNA]</scope>
    <source>
        <strain evidence="2 3">DSM 41803</strain>
    </source>
</reference>
<feature type="compositionally biased region" description="Polar residues" evidence="1">
    <location>
        <begin position="48"/>
        <end position="57"/>
    </location>
</feature>
<dbReference type="AlphaFoldDB" id="A0A8I0TUS8"/>
<proteinExistence type="predicted"/>
<comment type="caution">
    <text evidence="2">The sequence shown here is derived from an EMBL/GenBank/DDBJ whole genome shotgun (WGS) entry which is preliminary data.</text>
</comment>
<evidence type="ECO:0000256" key="1">
    <source>
        <dbReference type="SAM" id="MobiDB-lite"/>
    </source>
</evidence>
<dbReference type="Proteomes" id="UP000629287">
    <property type="component" value="Unassembled WGS sequence"/>
</dbReference>
<organism evidence="2 3">
    <name type="scientific">Streptomyces stelliscabiei</name>
    <dbReference type="NCBI Taxonomy" id="146820"/>
    <lineage>
        <taxon>Bacteria</taxon>
        <taxon>Bacillati</taxon>
        <taxon>Actinomycetota</taxon>
        <taxon>Actinomycetes</taxon>
        <taxon>Kitasatosporales</taxon>
        <taxon>Streptomycetaceae</taxon>
        <taxon>Streptomyces</taxon>
    </lineage>
</organism>
<sequence>MRRDTLKRSRATRRVVATAAGLALGAGGLVAVNVYASAHEGGGDYATTRVSRSQSQGRAVRTPAAGAVTTSCPDVRATLTSVPGQAKGQVDRELALLDKQVAEAYQRLRSSAGARQQDKNFVTNAIMGPLSACFLNSGCPGSGQGAGSGQGVGGGPRARR</sequence>
<evidence type="ECO:0008006" key="4">
    <source>
        <dbReference type="Google" id="ProtNLM"/>
    </source>
</evidence>
<evidence type="ECO:0000313" key="2">
    <source>
        <dbReference type="EMBL" id="MBE1602555.1"/>
    </source>
</evidence>
<accession>A0A8I0TUS8</accession>
<evidence type="ECO:0000313" key="3">
    <source>
        <dbReference type="Proteomes" id="UP000629287"/>
    </source>
</evidence>
<keyword evidence="3" id="KW-1185">Reference proteome</keyword>
<protein>
    <recommendedName>
        <fullName evidence="4">Secreted protein</fullName>
    </recommendedName>
</protein>
<feature type="region of interest" description="Disordered" evidence="1">
    <location>
        <begin position="43"/>
        <end position="67"/>
    </location>
</feature>
<dbReference type="EMBL" id="JADBGF010000001">
    <property type="protein sequence ID" value="MBE1602555.1"/>
    <property type="molecule type" value="Genomic_DNA"/>
</dbReference>